<sequence>MTSEAYVPIRSLLIKKMRKVFIYDNTSAMQRKNNSLENARIPNLEKELVSVAMCVPCSKALDHFEETGIWMDKGAGVLYELTQITNATLELFPAYNIENADDYEENDFIRPLVDGSAAVSSILVFTQRLDRIAYRTITSEVQRVCFITALPRKTKFNSLIRLAHAFEFVVWIWTLLSIVAVFLILETLKRHVKLRTDRIVGNPSRILWVASAFGTTLKQDKTRLIHYKTLFVLLRPILDQGGDLAAVFKQNKRITRTRLIIGMWLLLLIALGCAYKCKLISLVVMPKYIHPPATFLELALSNYEIRFAHYSTAIQRGLHKRNTTVFQIIRERIHEVDYLEPD</sequence>
<evidence type="ECO:0000313" key="3">
    <source>
        <dbReference type="Proteomes" id="UP000708208"/>
    </source>
</evidence>
<keyword evidence="1" id="KW-0472">Membrane</keyword>
<reference evidence="2" key="1">
    <citation type="submission" date="2021-06" db="EMBL/GenBank/DDBJ databases">
        <authorList>
            <person name="Hodson N. C."/>
            <person name="Mongue J. A."/>
            <person name="Jaron S. K."/>
        </authorList>
    </citation>
    <scope>NUCLEOTIDE SEQUENCE</scope>
</reference>
<dbReference type="AlphaFoldDB" id="A0A8J2PCX5"/>
<name>A0A8J2PCX5_9HEXA</name>
<protein>
    <submittedName>
        <fullName evidence="2">Uncharacterized protein</fullName>
    </submittedName>
</protein>
<feature type="transmembrane region" description="Helical" evidence="1">
    <location>
        <begin position="259"/>
        <end position="285"/>
    </location>
</feature>
<gene>
    <name evidence="2" type="ORF">AFUS01_LOCUS20828</name>
</gene>
<evidence type="ECO:0000256" key="1">
    <source>
        <dbReference type="SAM" id="Phobius"/>
    </source>
</evidence>
<evidence type="ECO:0000313" key="2">
    <source>
        <dbReference type="EMBL" id="CAG7732306.1"/>
    </source>
</evidence>
<proteinExistence type="predicted"/>
<keyword evidence="3" id="KW-1185">Reference proteome</keyword>
<keyword evidence="1" id="KW-1133">Transmembrane helix</keyword>
<comment type="caution">
    <text evidence="2">The sequence shown here is derived from an EMBL/GenBank/DDBJ whole genome shotgun (WGS) entry which is preliminary data.</text>
</comment>
<dbReference type="Proteomes" id="UP000708208">
    <property type="component" value="Unassembled WGS sequence"/>
</dbReference>
<organism evidence="2 3">
    <name type="scientific">Allacma fusca</name>
    <dbReference type="NCBI Taxonomy" id="39272"/>
    <lineage>
        <taxon>Eukaryota</taxon>
        <taxon>Metazoa</taxon>
        <taxon>Ecdysozoa</taxon>
        <taxon>Arthropoda</taxon>
        <taxon>Hexapoda</taxon>
        <taxon>Collembola</taxon>
        <taxon>Symphypleona</taxon>
        <taxon>Sminthuridae</taxon>
        <taxon>Allacma</taxon>
    </lineage>
</organism>
<dbReference type="EMBL" id="CAJVCH010228620">
    <property type="protein sequence ID" value="CAG7732306.1"/>
    <property type="molecule type" value="Genomic_DNA"/>
</dbReference>
<feature type="non-terminal residue" evidence="2">
    <location>
        <position position="342"/>
    </location>
</feature>
<keyword evidence="1" id="KW-0812">Transmembrane</keyword>
<dbReference type="OrthoDB" id="5984008at2759"/>
<accession>A0A8J2PCX5</accession>
<feature type="transmembrane region" description="Helical" evidence="1">
    <location>
        <begin position="162"/>
        <end position="185"/>
    </location>
</feature>